<dbReference type="InterPro" id="IPR013739">
    <property type="entry name" value="Beta_galactosidase_C"/>
</dbReference>
<gene>
    <name evidence="15" type="ORF">SAMN02746066_03120</name>
</gene>
<organism evidence="15 16">
    <name type="scientific">Anaerosporobacter mobilis DSM 15930</name>
    <dbReference type="NCBI Taxonomy" id="1120996"/>
    <lineage>
        <taxon>Bacteria</taxon>
        <taxon>Bacillati</taxon>
        <taxon>Bacillota</taxon>
        <taxon>Clostridia</taxon>
        <taxon>Lachnospirales</taxon>
        <taxon>Lachnospiraceae</taxon>
        <taxon>Anaerosporobacter</taxon>
    </lineage>
</organism>
<dbReference type="AlphaFoldDB" id="A0A1M7L766"/>
<dbReference type="Gene3D" id="3.20.20.80">
    <property type="entry name" value="Glycosidases"/>
    <property type="match status" value="1"/>
</dbReference>
<comment type="catalytic activity">
    <reaction evidence="1 8">
        <text>Hydrolysis of terminal non-reducing beta-D-galactose residues in beta-D-galactosides.</text>
        <dbReference type="EC" id="3.2.1.23"/>
    </reaction>
</comment>
<dbReference type="CDD" id="cd03143">
    <property type="entry name" value="A4_beta-galactosidase_middle_domain"/>
    <property type="match status" value="1"/>
</dbReference>
<keyword evidence="7 8" id="KW-0326">Glycosidase</keyword>
<dbReference type="GO" id="GO:0004565">
    <property type="term" value="F:beta-galactosidase activity"/>
    <property type="evidence" value="ECO:0007669"/>
    <property type="project" value="UniProtKB-EC"/>
</dbReference>
<evidence type="ECO:0000256" key="8">
    <source>
        <dbReference type="PIRNR" id="PIRNR001084"/>
    </source>
</evidence>
<dbReference type="InterPro" id="IPR017853">
    <property type="entry name" value="GH"/>
</dbReference>
<keyword evidence="16" id="KW-1185">Reference proteome</keyword>
<evidence type="ECO:0000259" key="13">
    <source>
        <dbReference type="Pfam" id="PF08532"/>
    </source>
</evidence>
<evidence type="ECO:0000256" key="3">
    <source>
        <dbReference type="ARBA" id="ARBA00012756"/>
    </source>
</evidence>
<dbReference type="InterPro" id="IPR013738">
    <property type="entry name" value="Beta_galactosidase_Trimer"/>
</dbReference>
<keyword evidence="4 11" id="KW-0479">Metal-binding</keyword>
<dbReference type="GO" id="GO:0046872">
    <property type="term" value="F:metal ion binding"/>
    <property type="evidence" value="ECO:0007669"/>
    <property type="project" value="UniProtKB-KW"/>
</dbReference>
<feature type="binding site" evidence="11">
    <location>
        <position position="148"/>
    </location>
    <ligand>
        <name>Zn(2+)</name>
        <dbReference type="ChEBI" id="CHEBI:29105"/>
    </ligand>
</feature>
<evidence type="ECO:0000313" key="15">
    <source>
        <dbReference type="EMBL" id="SHM73755.1"/>
    </source>
</evidence>
<evidence type="ECO:0000259" key="14">
    <source>
        <dbReference type="Pfam" id="PF08533"/>
    </source>
</evidence>
<feature type="binding site" evidence="10">
    <location>
        <position position="141"/>
    </location>
    <ligand>
        <name>substrate</name>
    </ligand>
</feature>
<dbReference type="RefSeq" id="WP_073289326.1">
    <property type="nucleotide sequence ID" value="NZ_FRCP01000015.1"/>
</dbReference>
<dbReference type="EC" id="3.2.1.23" evidence="3 8"/>
<evidence type="ECO:0000313" key="16">
    <source>
        <dbReference type="Proteomes" id="UP000184038"/>
    </source>
</evidence>
<dbReference type="Proteomes" id="UP000184038">
    <property type="component" value="Unassembled WGS sequence"/>
</dbReference>
<proteinExistence type="inferred from homology"/>
<feature type="binding site" evidence="10">
    <location>
        <position position="103"/>
    </location>
    <ligand>
        <name>substrate</name>
    </ligand>
</feature>
<name>A0A1M7L766_9FIRM</name>
<reference evidence="15 16" key="1">
    <citation type="submission" date="2016-11" db="EMBL/GenBank/DDBJ databases">
        <authorList>
            <person name="Jaros S."/>
            <person name="Januszkiewicz K."/>
            <person name="Wedrychowicz H."/>
        </authorList>
    </citation>
    <scope>NUCLEOTIDE SEQUENCE [LARGE SCALE GENOMIC DNA]</scope>
    <source>
        <strain evidence="15 16">DSM 15930</strain>
    </source>
</reference>
<feature type="domain" description="Beta-galactosidase trimerisation" evidence="13">
    <location>
        <begin position="390"/>
        <end position="592"/>
    </location>
</feature>
<feature type="binding site" evidence="11">
    <location>
        <position position="153"/>
    </location>
    <ligand>
        <name>Zn(2+)</name>
        <dbReference type="ChEBI" id="CHEBI:29105"/>
    </ligand>
</feature>
<dbReference type="SUPFAM" id="SSF52317">
    <property type="entry name" value="Class I glutamine amidotransferase-like"/>
    <property type="match status" value="1"/>
</dbReference>
<dbReference type="Gene3D" id="3.40.50.880">
    <property type="match status" value="1"/>
</dbReference>
<evidence type="ECO:0000256" key="9">
    <source>
        <dbReference type="PIRSR" id="PIRSR001084-1"/>
    </source>
</evidence>
<evidence type="ECO:0000256" key="6">
    <source>
        <dbReference type="ARBA" id="ARBA00022833"/>
    </source>
</evidence>
<dbReference type="Pfam" id="PF08533">
    <property type="entry name" value="Glyco_hydro_42C"/>
    <property type="match status" value="1"/>
</dbReference>
<evidence type="ECO:0000256" key="1">
    <source>
        <dbReference type="ARBA" id="ARBA00001412"/>
    </source>
</evidence>
<sequence length="648" mass="74693">MKVGVVYYPEHWDRELWEKDADLMVETGVKVVRLAEFAWSRLEPVEGQYNFTWLDEAVEIFAGRGIEVILGTPTNCPPLWLYEKYPDAILCDEHGNRVTIGVRGHRCFNSPSLIKKTIQIVTEMAKHYKDNKAVVSWQIDNELEANHCTCPVCTDKFRNWLKKKYTTLEKLNDTYGNVMWSGEYSDWSQITPPLGNRQSWLNPAYLQDHYRYASESMVEFVKLQADIIRTYCKDVTITTNMYLGDMTPDFYKTFKELSYVSYDNYPVAVIPEDHEEIYSHAFHLDLTRGIKRQNFCIMEELSGAPGCWMPIRRTPRPNMIKGYSLQAFSRGADSVLHFRWRSATKGAEMFWHGILDHNNKLGRRYEEFRSLCDTVNEELQILEGTTIHNKVALLFSHEQDNAFKFQQQADGFHYYNQLKLFHDGVSRLGAGIDIINITANLDQYEVVIAPTVYIASKEIVDNLTEYVDKGGKLILTNRSGVKDETNACIMDYLPGPFASYVGAVVEEYDALGNNTNVIRMKNGKTYRCNQWADILQLDTAESLGAYREDFYQGKPAITKNTYGDGEVYYVGTILERDFYRDFMNDVIEGTNVEVFQGLADGVEVSVRENSVSRYLLIFNNTNHVQEVNLTDIERTILNPFDLKVVPFN</sequence>
<dbReference type="Pfam" id="PF08532">
    <property type="entry name" value="Glyco_hydro_42M"/>
    <property type="match status" value="1"/>
</dbReference>
<dbReference type="InterPro" id="IPR003476">
    <property type="entry name" value="Glyco_hydro_42"/>
</dbReference>
<evidence type="ECO:0000256" key="2">
    <source>
        <dbReference type="ARBA" id="ARBA00005940"/>
    </source>
</evidence>
<feature type="binding site" evidence="10">
    <location>
        <position position="308"/>
    </location>
    <ligand>
        <name>substrate</name>
    </ligand>
</feature>
<evidence type="ECO:0000259" key="12">
    <source>
        <dbReference type="Pfam" id="PF02449"/>
    </source>
</evidence>
<evidence type="ECO:0000256" key="7">
    <source>
        <dbReference type="ARBA" id="ARBA00023295"/>
    </source>
</evidence>
<dbReference type="EMBL" id="FRCP01000015">
    <property type="protein sequence ID" value="SHM73755.1"/>
    <property type="molecule type" value="Genomic_DNA"/>
</dbReference>
<accession>A0A1M7L766</accession>
<dbReference type="GO" id="GO:0006012">
    <property type="term" value="P:galactose metabolic process"/>
    <property type="evidence" value="ECO:0007669"/>
    <property type="project" value="InterPro"/>
</dbReference>
<dbReference type="SUPFAM" id="SSF51445">
    <property type="entry name" value="(Trans)glycosidases"/>
    <property type="match status" value="1"/>
</dbReference>
<dbReference type="GO" id="GO:0009341">
    <property type="term" value="C:beta-galactosidase complex"/>
    <property type="evidence" value="ECO:0007669"/>
    <property type="project" value="InterPro"/>
</dbReference>
<evidence type="ECO:0000256" key="11">
    <source>
        <dbReference type="PIRSR" id="PIRSR001084-3"/>
    </source>
</evidence>
<dbReference type="PIRSF" id="PIRSF001084">
    <property type="entry name" value="B-galactosidase"/>
    <property type="match status" value="1"/>
</dbReference>
<feature type="domain" description="Glycoside hydrolase family 42 N-terminal" evidence="12">
    <location>
        <begin position="7"/>
        <end position="376"/>
    </location>
</feature>
<feature type="binding site" evidence="11">
    <location>
        <position position="107"/>
    </location>
    <ligand>
        <name>Zn(2+)</name>
        <dbReference type="ChEBI" id="CHEBI:29105"/>
    </ligand>
</feature>
<evidence type="ECO:0000256" key="10">
    <source>
        <dbReference type="PIRSR" id="PIRSR001084-2"/>
    </source>
</evidence>
<comment type="similarity">
    <text evidence="2 8">Belongs to the glycosyl hydrolase 42 family.</text>
</comment>
<keyword evidence="6 11" id="KW-0862">Zinc</keyword>
<dbReference type="InterPro" id="IPR029062">
    <property type="entry name" value="Class_I_gatase-like"/>
</dbReference>
<evidence type="ECO:0000256" key="5">
    <source>
        <dbReference type="ARBA" id="ARBA00022801"/>
    </source>
</evidence>
<feature type="active site" description="Nucleophile" evidence="9">
    <location>
        <position position="299"/>
    </location>
</feature>
<protein>
    <recommendedName>
        <fullName evidence="3 8">Beta-galactosidase</fullName>
        <shortName evidence="8">Beta-gal</shortName>
        <ecNumber evidence="3 8">3.2.1.23</ecNumber>
    </recommendedName>
</protein>
<evidence type="ECO:0000256" key="4">
    <source>
        <dbReference type="ARBA" id="ARBA00022723"/>
    </source>
</evidence>
<dbReference type="Pfam" id="PF02449">
    <property type="entry name" value="Glyco_hydro_42"/>
    <property type="match status" value="1"/>
</dbReference>
<keyword evidence="5 8" id="KW-0378">Hydrolase</keyword>
<dbReference type="OrthoDB" id="9800974at2"/>
<feature type="binding site" evidence="11">
    <location>
        <position position="150"/>
    </location>
    <ligand>
        <name>Zn(2+)</name>
        <dbReference type="ChEBI" id="CHEBI:29105"/>
    </ligand>
</feature>
<dbReference type="PANTHER" id="PTHR36447:SF2">
    <property type="entry name" value="BETA-GALACTOSIDASE YESZ"/>
    <property type="match status" value="1"/>
</dbReference>
<dbReference type="STRING" id="1120996.SAMN02746066_03120"/>
<feature type="domain" description="Beta-galactosidase C-terminal" evidence="14">
    <location>
        <begin position="601"/>
        <end position="638"/>
    </location>
</feature>
<dbReference type="InterPro" id="IPR013529">
    <property type="entry name" value="Glyco_hydro_42_N"/>
</dbReference>
<feature type="active site" description="Proton donor" evidence="9">
    <location>
        <position position="142"/>
    </location>
</feature>
<dbReference type="PANTHER" id="PTHR36447">
    <property type="entry name" value="BETA-GALACTOSIDASE GANA"/>
    <property type="match status" value="1"/>
</dbReference>